<sequence length="60" mass="6802">MVRRLITRPWHLLALATAHSSLQASPAFLLFRAKLMSCALKTLKFLPLFLTGRGFNKSME</sequence>
<feature type="chain" id="PRO_5016992950" evidence="1">
    <location>
        <begin position="25"/>
        <end position="60"/>
    </location>
</feature>
<feature type="signal peptide" evidence="1">
    <location>
        <begin position="1"/>
        <end position="24"/>
    </location>
</feature>
<dbReference type="AlphaFoldDB" id="A0A370XCG2"/>
<evidence type="ECO:0000313" key="2">
    <source>
        <dbReference type="EMBL" id="RDS86086.1"/>
    </source>
</evidence>
<accession>A0A370XCG2</accession>
<organism evidence="2 3">
    <name type="scientific">Dyella psychrodurans</name>
    <dbReference type="NCBI Taxonomy" id="1927960"/>
    <lineage>
        <taxon>Bacteria</taxon>
        <taxon>Pseudomonadati</taxon>
        <taxon>Pseudomonadota</taxon>
        <taxon>Gammaproteobacteria</taxon>
        <taxon>Lysobacterales</taxon>
        <taxon>Rhodanobacteraceae</taxon>
        <taxon>Dyella</taxon>
    </lineage>
</organism>
<protein>
    <submittedName>
        <fullName evidence="2">Uncharacterized protein</fullName>
    </submittedName>
</protein>
<keyword evidence="1" id="KW-0732">Signal</keyword>
<evidence type="ECO:0000256" key="1">
    <source>
        <dbReference type="SAM" id="SignalP"/>
    </source>
</evidence>
<evidence type="ECO:0000313" key="3">
    <source>
        <dbReference type="Proteomes" id="UP000255334"/>
    </source>
</evidence>
<keyword evidence="3" id="KW-1185">Reference proteome</keyword>
<dbReference type="EMBL" id="QRBF01000001">
    <property type="protein sequence ID" value="RDS86086.1"/>
    <property type="molecule type" value="Genomic_DNA"/>
</dbReference>
<reference evidence="2 3" key="1">
    <citation type="submission" date="2018-07" db="EMBL/GenBank/DDBJ databases">
        <title>Dyella monticola sp. nov. and Dyella psychrodurans sp. nov. isolated from monsoon evergreen broad-leaved forest soil of Dinghu Mountain, China.</title>
        <authorList>
            <person name="Gao Z."/>
            <person name="Qiu L."/>
        </authorList>
    </citation>
    <scope>NUCLEOTIDE SEQUENCE [LARGE SCALE GENOMIC DNA]</scope>
    <source>
        <strain evidence="2 3">4MSK11</strain>
    </source>
</reference>
<dbReference type="Proteomes" id="UP000255334">
    <property type="component" value="Unassembled WGS sequence"/>
</dbReference>
<comment type="caution">
    <text evidence="2">The sequence shown here is derived from an EMBL/GenBank/DDBJ whole genome shotgun (WGS) entry which is preliminary data.</text>
</comment>
<proteinExistence type="predicted"/>
<name>A0A370XCG2_9GAMM</name>
<gene>
    <name evidence="2" type="ORF">DWU99_02100</name>
</gene>